<gene>
    <name evidence="14" type="ORF">ABMA27_003581</name>
</gene>
<evidence type="ECO:0000256" key="3">
    <source>
        <dbReference type="ARBA" id="ARBA00022448"/>
    </source>
</evidence>
<dbReference type="EMBL" id="JBEUOH010000015">
    <property type="protein sequence ID" value="KAL0878487.1"/>
    <property type="molecule type" value="Genomic_DNA"/>
</dbReference>
<organism evidence="14 15">
    <name type="scientific">Loxostege sticticalis</name>
    <name type="common">Beet webworm moth</name>
    <dbReference type="NCBI Taxonomy" id="481309"/>
    <lineage>
        <taxon>Eukaryota</taxon>
        <taxon>Metazoa</taxon>
        <taxon>Ecdysozoa</taxon>
        <taxon>Arthropoda</taxon>
        <taxon>Hexapoda</taxon>
        <taxon>Insecta</taxon>
        <taxon>Pterygota</taxon>
        <taxon>Neoptera</taxon>
        <taxon>Endopterygota</taxon>
        <taxon>Lepidoptera</taxon>
        <taxon>Glossata</taxon>
        <taxon>Ditrysia</taxon>
        <taxon>Pyraloidea</taxon>
        <taxon>Crambidae</taxon>
        <taxon>Pyraustinae</taxon>
        <taxon>Loxostege</taxon>
    </lineage>
</organism>
<dbReference type="PANTHER" id="PTHR15422">
    <property type="entry name" value="OS05G0565100 PROTEIN"/>
    <property type="match status" value="1"/>
</dbReference>
<evidence type="ECO:0000256" key="6">
    <source>
        <dbReference type="ARBA" id="ARBA00022723"/>
    </source>
</evidence>
<dbReference type="InterPro" id="IPR006593">
    <property type="entry name" value="Cyt_b561/ferric_Rdtase_TM"/>
</dbReference>
<dbReference type="Gene3D" id="1.20.120.1770">
    <property type="match status" value="1"/>
</dbReference>
<dbReference type="PROSITE" id="PS50939">
    <property type="entry name" value="CYTOCHROME_B561"/>
    <property type="match status" value="1"/>
</dbReference>
<keyword evidence="6" id="KW-0479">Metal-binding</keyword>
<dbReference type="Proteomes" id="UP001549920">
    <property type="component" value="Unassembled WGS sequence"/>
</dbReference>
<keyword evidence="7" id="KW-0249">Electron transport</keyword>
<evidence type="ECO:0000259" key="13">
    <source>
        <dbReference type="PROSITE" id="PS50939"/>
    </source>
</evidence>
<feature type="domain" description="Cytochrome b561" evidence="13">
    <location>
        <begin position="42"/>
        <end position="240"/>
    </location>
</feature>
<dbReference type="SMART" id="SM00665">
    <property type="entry name" value="B561"/>
    <property type="match status" value="1"/>
</dbReference>
<evidence type="ECO:0000256" key="4">
    <source>
        <dbReference type="ARBA" id="ARBA00022617"/>
    </source>
</evidence>
<keyword evidence="3" id="KW-0813">Transport</keyword>
<reference evidence="14 15" key="1">
    <citation type="submission" date="2024-06" db="EMBL/GenBank/DDBJ databases">
        <title>A chromosome-level genome assembly of beet webworm, Loxostege sticticalis.</title>
        <authorList>
            <person name="Zhang Y."/>
        </authorList>
    </citation>
    <scope>NUCLEOTIDE SEQUENCE [LARGE SCALE GENOMIC DNA]</scope>
    <source>
        <strain evidence="14">AQ026</strain>
        <tissue evidence="14">Whole body</tissue>
    </source>
</reference>
<keyword evidence="8 12" id="KW-1133">Transmembrane helix</keyword>
<feature type="transmembrane region" description="Helical" evidence="12">
    <location>
        <begin position="42"/>
        <end position="63"/>
    </location>
</feature>
<protein>
    <recommendedName>
        <fullName evidence="11">ascorbate ferrireductase (transmembrane)</fullName>
        <ecNumber evidence="11">7.2.1.3</ecNumber>
    </recommendedName>
</protein>
<dbReference type="Pfam" id="PF03188">
    <property type="entry name" value="Cytochrom_B561"/>
    <property type="match status" value="1"/>
</dbReference>
<feature type="transmembrane region" description="Helical" evidence="12">
    <location>
        <begin position="115"/>
        <end position="133"/>
    </location>
</feature>
<evidence type="ECO:0000256" key="9">
    <source>
        <dbReference type="ARBA" id="ARBA00023004"/>
    </source>
</evidence>
<evidence type="ECO:0000256" key="1">
    <source>
        <dbReference type="ARBA" id="ARBA00001970"/>
    </source>
</evidence>
<comment type="caution">
    <text evidence="14">The sequence shown here is derived from an EMBL/GenBank/DDBJ whole genome shotgun (WGS) entry which is preliminary data.</text>
</comment>
<evidence type="ECO:0000313" key="15">
    <source>
        <dbReference type="Proteomes" id="UP001549920"/>
    </source>
</evidence>
<keyword evidence="9" id="KW-0408">Iron</keyword>
<evidence type="ECO:0000313" key="14">
    <source>
        <dbReference type="EMBL" id="KAL0878487.1"/>
    </source>
</evidence>
<evidence type="ECO:0000256" key="11">
    <source>
        <dbReference type="ARBA" id="ARBA00024225"/>
    </source>
</evidence>
<sequence>MPPNFNDLSPPERIDVVEAPKDNVVTQEIVPSNVGIKAVRSFATLLTHILIGIIVGVSLFFSLRNGTPLGATPQHVILCVIGYQFLMAEAILTLAPDSWVASLSLKHRRWVHTGLQIIGSILAIVGSFIKMADKEVNFNTLHGKFGLAAVVFTSVSLVNGCASLYAYELRKCIPGILSKLTHICFGTVAFVMASVCLCYGIDKGSFRNALSTRFADSLIIMTGTLTTIVIINPLLTFYVKFSGAIKN</sequence>
<keyword evidence="4" id="KW-0349">Heme</keyword>
<dbReference type="EC" id="7.2.1.3" evidence="11"/>
<keyword evidence="15" id="KW-1185">Reference proteome</keyword>
<accession>A0ABR3HPJ0</accession>
<name>A0ABR3HPJ0_LOXSC</name>
<evidence type="ECO:0000256" key="2">
    <source>
        <dbReference type="ARBA" id="ARBA00004141"/>
    </source>
</evidence>
<evidence type="ECO:0000256" key="8">
    <source>
        <dbReference type="ARBA" id="ARBA00022989"/>
    </source>
</evidence>
<comment type="cofactor">
    <cofactor evidence="1">
        <name>heme b</name>
        <dbReference type="ChEBI" id="CHEBI:60344"/>
    </cofactor>
</comment>
<evidence type="ECO:0000256" key="5">
    <source>
        <dbReference type="ARBA" id="ARBA00022692"/>
    </source>
</evidence>
<feature type="transmembrane region" description="Helical" evidence="12">
    <location>
        <begin position="214"/>
        <end position="239"/>
    </location>
</feature>
<dbReference type="PANTHER" id="PTHR15422:SF43">
    <property type="entry name" value="ASCORBATE FERRIREDUCTASE (TRANSMEMBRANE)"/>
    <property type="match status" value="1"/>
</dbReference>
<evidence type="ECO:0000256" key="7">
    <source>
        <dbReference type="ARBA" id="ARBA00022982"/>
    </source>
</evidence>
<keyword evidence="5 12" id="KW-0812">Transmembrane</keyword>
<comment type="subcellular location">
    <subcellularLocation>
        <location evidence="2">Membrane</location>
        <topology evidence="2">Multi-pass membrane protein</topology>
    </subcellularLocation>
</comment>
<feature type="transmembrane region" description="Helical" evidence="12">
    <location>
        <begin position="145"/>
        <end position="167"/>
    </location>
</feature>
<evidence type="ECO:0000256" key="12">
    <source>
        <dbReference type="SAM" id="Phobius"/>
    </source>
</evidence>
<feature type="transmembrane region" description="Helical" evidence="12">
    <location>
        <begin position="75"/>
        <end position="95"/>
    </location>
</feature>
<feature type="transmembrane region" description="Helical" evidence="12">
    <location>
        <begin position="179"/>
        <end position="202"/>
    </location>
</feature>
<evidence type="ECO:0000256" key="10">
    <source>
        <dbReference type="ARBA" id="ARBA00023136"/>
    </source>
</evidence>
<keyword evidence="10 12" id="KW-0472">Membrane</keyword>
<proteinExistence type="predicted"/>
<dbReference type="InterPro" id="IPR045150">
    <property type="entry name" value="CYB561D1/2"/>
</dbReference>